<reference evidence="3 4" key="1">
    <citation type="journal article" date="2018" name="Genome Res.">
        <title>The genomic architecture and molecular evolution of ant odorant receptors.</title>
        <authorList>
            <person name="McKenzie S.K."/>
            <person name="Kronauer D.J.C."/>
        </authorList>
    </citation>
    <scope>NUCLEOTIDE SEQUENCE [LARGE SCALE GENOMIC DNA]</scope>
    <source>
        <strain evidence="3">Clonal line C1</strain>
    </source>
</reference>
<dbReference type="PANTHER" id="PTHR47055">
    <property type="entry name" value="DDE_TNP_1_7 DOMAIN-CONTAINING PROTEIN"/>
    <property type="match status" value="1"/>
</dbReference>
<dbReference type="EMBL" id="QOIP01000011">
    <property type="protein sequence ID" value="RLU16478.1"/>
    <property type="molecule type" value="Genomic_DNA"/>
</dbReference>
<evidence type="ECO:0000313" key="3">
    <source>
        <dbReference type="EMBL" id="RLU16478.1"/>
    </source>
</evidence>
<dbReference type="OrthoDB" id="7693469at2759"/>
<accession>A0A3L8D9A0</accession>
<dbReference type="AlphaFoldDB" id="A0A3L8D9A0"/>
<feature type="compositionally biased region" description="Basic and acidic residues" evidence="1">
    <location>
        <begin position="238"/>
        <end position="252"/>
    </location>
</feature>
<organism evidence="3 4">
    <name type="scientific">Ooceraea biroi</name>
    <name type="common">Clonal raider ant</name>
    <name type="synonym">Cerapachys biroi</name>
    <dbReference type="NCBI Taxonomy" id="2015173"/>
    <lineage>
        <taxon>Eukaryota</taxon>
        <taxon>Metazoa</taxon>
        <taxon>Ecdysozoa</taxon>
        <taxon>Arthropoda</taxon>
        <taxon>Hexapoda</taxon>
        <taxon>Insecta</taxon>
        <taxon>Pterygota</taxon>
        <taxon>Neoptera</taxon>
        <taxon>Endopterygota</taxon>
        <taxon>Hymenoptera</taxon>
        <taxon>Apocrita</taxon>
        <taxon>Aculeata</taxon>
        <taxon>Formicoidea</taxon>
        <taxon>Formicidae</taxon>
        <taxon>Dorylinae</taxon>
        <taxon>Ooceraea</taxon>
    </lineage>
</organism>
<sequence>MMAKSYARTTLKQFIRGKPIRFGLKFWGICTSDGFLLDLDLYCGQNSNYHLYFDNFFTSFDLVLHLQKLGLRCTGTIRENRVSEKNVIDKKFHRGTYVVKHDQKKWTWVVWMRLIQAAIVNALVIYNATGTEKEKIGSKDFAVGIAQHYLTKVPDTMMNHNMLLGSDLLKDLLNANIRLIENNAMISKREDISVVPCEAGNVPEVFCINAHEMFDDSDQQKLDTDKIEIKPALEKLIETHKPHAVKEHESRSSKSHKRKEHGAGGRKSKSGVVDKVVHKVEPREENEELLLTIINS</sequence>
<dbReference type="Pfam" id="PF13843">
    <property type="entry name" value="DDE_Tnp_1_7"/>
    <property type="match status" value="1"/>
</dbReference>
<dbReference type="InterPro" id="IPR052638">
    <property type="entry name" value="PiggyBac_TE-derived"/>
</dbReference>
<proteinExistence type="predicted"/>
<dbReference type="InterPro" id="IPR029526">
    <property type="entry name" value="PGBD"/>
</dbReference>
<feature type="region of interest" description="Disordered" evidence="1">
    <location>
        <begin position="238"/>
        <end position="279"/>
    </location>
</feature>
<dbReference type="Proteomes" id="UP000279307">
    <property type="component" value="Chromosome 11"/>
</dbReference>
<name>A0A3L8D9A0_OOCBI</name>
<feature type="compositionally biased region" description="Basic residues" evidence="1">
    <location>
        <begin position="253"/>
        <end position="269"/>
    </location>
</feature>
<dbReference type="PANTHER" id="PTHR47055:SF3">
    <property type="entry name" value="PHORBOL-ESTER_DAG-TYPE DOMAIN-CONTAINING PROTEIN"/>
    <property type="match status" value="1"/>
</dbReference>
<dbReference type="GO" id="GO:0043565">
    <property type="term" value="F:sequence-specific DNA binding"/>
    <property type="evidence" value="ECO:0007669"/>
    <property type="project" value="TreeGrafter"/>
</dbReference>
<protein>
    <recommendedName>
        <fullName evidence="2">PiggyBac transposable element-derived protein domain-containing protein</fullName>
    </recommendedName>
</protein>
<feature type="domain" description="PiggyBac transposable element-derived protein" evidence="2">
    <location>
        <begin position="45"/>
        <end position="113"/>
    </location>
</feature>
<comment type="caution">
    <text evidence="3">The sequence shown here is derived from an EMBL/GenBank/DDBJ whole genome shotgun (WGS) entry which is preliminary data.</text>
</comment>
<evidence type="ECO:0000256" key="1">
    <source>
        <dbReference type="SAM" id="MobiDB-lite"/>
    </source>
</evidence>
<evidence type="ECO:0000259" key="2">
    <source>
        <dbReference type="Pfam" id="PF13843"/>
    </source>
</evidence>
<gene>
    <name evidence="3" type="ORF">DMN91_010546</name>
</gene>
<evidence type="ECO:0000313" key="4">
    <source>
        <dbReference type="Proteomes" id="UP000279307"/>
    </source>
</evidence>